<organism evidence="2 3">
    <name type="scientific">Serpentinicella alkaliphila</name>
    <dbReference type="NCBI Taxonomy" id="1734049"/>
    <lineage>
        <taxon>Bacteria</taxon>
        <taxon>Bacillati</taxon>
        <taxon>Bacillota</taxon>
        <taxon>Clostridia</taxon>
        <taxon>Peptostreptococcales</taxon>
        <taxon>Natronincolaceae</taxon>
        <taxon>Serpentinicella</taxon>
    </lineage>
</organism>
<dbReference type="OrthoDB" id="9789070at2"/>
<comment type="caution">
    <text evidence="2">The sequence shown here is derived from an EMBL/GenBank/DDBJ whole genome shotgun (WGS) entry which is preliminary data.</text>
</comment>
<sequence>MHEKKMVSDPHLNFDLLLQHSCKTKNMYNFYNKFFEFGQLRINYNLYQIGVPLDDPVHVVKRIMKELDFSSLLNQYNRLGRKGYNNPIMLFSVLVYSALSGVRAVDRIVELCARDIAYIWLAQGERPQRDTFYDFINNKLSKDILKDLYYQFMRRLQKEGLVSLEALFIDGTKIEANASRYTFVWRGSLNYHLVVLLYAIENGYHLACFFNSILT</sequence>
<dbReference type="PANTHER" id="PTHR33408:SF2">
    <property type="entry name" value="TRANSPOSASE DDE DOMAIN-CONTAINING PROTEIN"/>
    <property type="match status" value="1"/>
</dbReference>
<accession>A0A4R2TJD3</accession>
<gene>
    <name evidence="2" type="ORF">EDD79_100868</name>
</gene>
<dbReference type="Pfam" id="PF05598">
    <property type="entry name" value="DUF772"/>
    <property type="match status" value="1"/>
</dbReference>
<keyword evidence="3" id="KW-1185">Reference proteome</keyword>
<dbReference type="EMBL" id="SLYC01000008">
    <property type="protein sequence ID" value="TCQ03750.1"/>
    <property type="molecule type" value="Genomic_DNA"/>
</dbReference>
<evidence type="ECO:0000313" key="2">
    <source>
        <dbReference type="EMBL" id="TCQ03750.1"/>
    </source>
</evidence>
<dbReference type="PANTHER" id="PTHR33408">
    <property type="entry name" value="TRANSPOSASE"/>
    <property type="match status" value="1"/>
</dbReference>
<evidence type="ECO:0000259" key="1">
    <source>
        <dbReference type="Pfam" id="PF05598"/>
    </source>
</evidence>
<feature type="domain" description="Transposase InsH N-terminal" evidence="1">
    <location>
        <begin position="57"/>
        <end position="137"/>
    </location>
</feature>
<reference evidence="2 3" key="1">
    <citation type="submission" date="2019-03" db="EMBL/GenBank/DDBJ databases">
        <title>Genomic Encyclopedia of Type Strains, Phase IV (KMG-IV): sequencing the most valuable type-strain genomes for metagenomic binning, comparative biology and taxonomic classification.</title>
        <authorList>
            <person name="Goeker M."/>
        </authorList>
    </citation>
    <scope>NUCLEOTIDE SEQUENCE [LARGE SCALE GENOMIC DNA]</scope>
    <source>
        <strain evidence="2 3">DSM 100013</strain>
    </source>
</reference>
<evidence type="ECO:0000313" key="3">
    <source>
        <dbReference type="Proteomes" id="UP000295504"/>
    </source>
</evidence>
<name>A0A4R2TJD3_9FIRM</name>
<dbReference type="InterPro" id="IPR008490">
    <property type="entry name" value="Transposase_InsH_N"/>
</dbReference>
<proteinExistence type="predicted"/>
<dbReference type="AlphaFoldDB" id="A0A4R2TJD3"/>
<protein>
    <submittedName>
        <fullName evidence="2">Transposase</fullName>
    </submittedName>
</protein>
<dbReference type="Proteomes" id="UP000295504">
    <property type="component" value="Unassembled WGS sequence"/>
</dbReference>